<feature type="domain" description="XdhC- CoxI" evidence="2">
    <location>
        <begin position="20"/>
        <end position="77"/>
    </location>
</feature>
<dbReference type="InterPro" id="IPR003777">
    <property type="entry name" value="XdhC_CoxI"/>
</dbReference>
<reference evidence="4 5" key="1">
    <citation type="submission" date="2018-11" db="EMBL/GenBank/DDBJ databases">
        <authorList>
            <person name="Criscuolo A."/>
        </authorList>
    </citation>
    <scope>NUCLEOTIDE SEQUENCE [LARGE SCALE GENOMIC DNA]</scope>
    <source>
        <strain evidence="4">ACIP111625</strain>
    </source>
</reference>
<dbReference type="InterPro" id="IPR036291">
    <property type="entry name" value="NAD(P)-bd_dom_sf"/>
</dbReference>
<dbReference type="Pfam" id="PF02625">
    <property type="entry name" value="XdhC_CoxI"/>
    <property type="match status" value="1"/>
</dbReference>
<evidence type="ECO:0000259" key="3">
    <source>
        <dbReference type="Pfam" id="PF13478"/>
    </source>
</evidence>
<feature type="compositionally biased region" description="Basic and acidic residues" evidence="1">
    <location>
        <begin position="317"/>
        <end position="326"/>
    </location>
</feature>
<dbReference type="Pfam" id="PF13478">
    <property type="entry name" value="XdhC_C"/>
    <property type="match status" value="1"/>
</dbReference>
<dbReference type="InterPro" id="IPR052698">
    <property type="entry name" value="MoCofactor_Util/Proc"/>
</dbReference>
<name>A0A3P5XKY1_9RHOB</name>
<evidence type="ECO:0000256" key="1">
    <source>
        <dbReference type="SAM" id="MobiDB-lite"/>
    </source>
</evidence>
<dbReference type="PANTHER" id="PTHR30388:SF6">
    <property type="entry name" value="XANTHINE DEHYDROGENASE SUBUNIT A-RELATED"/>
    <property type="match status" value="1"/>
</dbReference>
<dbReference type="InterPro" id="IPR027051">
    <property type="entry name" value="XdhC_Rossmann_dom"/>
</dbReference>
<dbReference type="PANTHER" id="PTHR30388">
    <property type="entry name" value="ALDEHYDE OXIDOREDUCTASE MOLYBDENUM COFACTOR ASSEMBLY PROTEIN"/>
    <property type="match status" value="1"/>
</dbReference>
<evidence type="ECO:0000313" key="4">
    <source>
        <dbReference type="EMBL" id="VDC29292.1"/>
    </source>
</evidence>
<dbReference type="NCBIfam" id="TIGR02964">
    <property type="entry name" value="xanthine_xdhC"/>
    <property type="match status" value="1"/>
</dbReference>
<dbReference type="InterPro" id="IPR014308">
    <property type="entry name" value="Xanthine_DH_XdhC"/>
</dbReference>
<dbReference type="Gene3D" id="3.40.50.720">
    <property type="entry name" value="NAD(P)-binding Rossmann-like Domain"/>
    <property type="match status" value="1"/>
</dbReference>
<feature type="domain" description="XdhC Rossmann" evidence="3">
    <location>
        <begin position="168"/>
        <end position="308"/>
    </location>
</feature>
<feature type="compositionally biased region" description="Gly residues" evidence="1">
    <location>
        <begin position="335"/>
        <end position="345"/>
    </location>
</feature>
<gene>
    <name evidence="4" type="ORF">XINFAN_02285</name>
</gene>
<evidence type="ECO:0000259" key="2">
    <source>
        <dbReference type="Pfam" id="PF02625"/>
    </source>
</evidence>
<proteinExistence type="predicted"/>
<organism evidence="4 5">
    <name type="scientific">Pseudogemmobacter humi</name>
    <dbReference type="NCBI Taxonomy" id="2483812"/>
    <lineage>
        <taxon>Bacteria</taxon>
        <taxon>Pseudomonadati</taxon>
        <taxon>Pseudomonadota</taxon>
        <taxon>Alphaproteobacteria</taxon>
        <taxon>Rhodobacterales</taxon>
        <taxon>Paracoccaceae</taxon>
        <taxon>Pseudogemmobacter</taxon>
    </lineage>
</organism>
<keyword evidence="5" id="KW-1185">Reference proteome</keyword>
<protein>
    <submittedName>
        <fullName evidence="4">XdhC and CoxI family protein</fullName>
    </submittedName>
</protein>
<dbReference type="SUPFAM" id="SSF51735">
    <property type="entry name" value="NAD(P)-binding Rossmann-fold domains"/>
    <property type="match status" value="1"/>
</dbReference>
<dbReference type="AlphaFoldDB" id="A0A3P5XKY1"/>
<sequence length="345" mass="36146">MRWKGCAMADIGAMRAAVLAQGRVVRVLLAAHDGSSPREAGAGMLVWREGQSGTIGGGALEWAALARAREMLAGGPEVRLERVPLGPGLGQCCGGAVTLVSEIWDAARLDALAGRQVFARPVAPGAGEAPLAVRRIMAAARAGGRLPKGPALAGGWLVEPLSVPRREVWLWGAGHVGRALAEVLAPLPELRLTWIDTAPARFPDIIPEGVTVLHSPAPQDLVAHAPRGAWHLIVTFSHALDLELCHRLLRHGFGEAGLIGSATKWARFRSRLAVLGHMPAQIARIRCPIGDTALGKHPQAIALGVAVQLLRLNKETRGEVADDGRNGRTPAAGGPDPGLAGGDRQ</sequence>
<accession>A0A3P5XKY1</accession>
<feature type="region of interest" description="Disordered" evidence="1">
    <location>
        <begin position="317"/>
        <end position="345"/>
    </location>
</feature>
<evidence type="ECO:0000313" key="5">
    <source>
        <dbReference type="Proteomes" id="UP000277498"/>
    </source>
</evidence>
<dbReference type="EMBL" id="UXAW01000071">
    <property type="protein sequence ID" value="VDC29292.1"/>
    <property type="molecule type" value="Genomic_DNA"/>
</dbReference>
<dbReference type="Proteomes" id="UP000277498">
    <property type="component" value="Unassembled WGS sequence"/>
</dbReference>